<comment type="caution">
    <text evidence="3">The sequence shown here is derived from an EMBL/GenBank/DDBJ whole genome shotgun (WGS) entry which is preliminary data.</text>
</comment>
<protein>
    <recommendedName>
        <fullName evidence="2">Transposase InsH N-terminal domain-containing protein</fullName>
    </recommendedName>
</protein>
<feature type="domain" description="Transposase InsH N-terminal" evidence="2">
    <location>
        <begin position="21"/>
        <end position="110"/>
    </location>
</feature>
<name>K5DIZ0_9BACE</name>
<evidence type="ECO:0000313" key="3">
    <source>
        <dbReference type="EMBL" id="EKJ92908.1"/>
    </source>
</evidence>
<evidence type="ECO:0000259" key="2">
    <source>
        <dbReference type="Pfam" id="PF05598"/>
    </source>
</evidence>
<dbReference type="PANTHER" id="PTHR33408:SF2">
    <property type="entry name" value="TRANSPOSASE DDE DOMAIN-CONTAINING PROTEIN"/>
    <property type="match status" value="1"/>
</dbReference>
<dbReference type="Pfam" id="PF05598">
    <property type="entry name" value="DUF772"/>
    <property type="match status" value="1"/>
</dbReference>
<dbReference type="Proteomes" id="UP000007995">
    <property type="component" value="Unassembled WGS sequence"/>
</dbReference>
<dbReference type="PANTHER" id="PTHR33408">
    <property type="entry name" value="TRANSPOSASE"/>
    <property type="match status" value="1"/>
</dbReference>
<evidence type="ECO:0000256" key="1">
    <source>
        <dbReference type="SAM" id="Coils"/>
    </source>
</evidence>
<accession>K5DIZ0</accession>
<reference evidence="3 4" key="1">
    <citation type="submission" date="2012-02" db="EMBL/GenBank/DDBJ databases">
        <title>The Genome Sequence of Bacteroides finegoldii CL09T03C10.</title>
        <authorList>
            <consortium name="The Broad Institute Genome Sequencing Platform"/>
            <person name="Earl A."/>
            <person name="Ward D."/>
            <person name="Feldgarden M."/>
            <person name="Gevers D."/>
            <person name="Zitomersky N.L."/>
            <person name="Coyne M.J."/>
            <person name="Comstock L.E."/>
            <person name="Young S.K."/>
            <person name="Zeng Q."/>
            <person name="Gargeya S."/>
            <person name="Fitzgerald M."/>
            <person name="Haas B."/>
            <person name="Abouelleil A."/>
            <person name="Alvarado L."/>
            <person name="Arachchi H.M."/>
            <person name="Berlin A."/>
            <person name="Chapman S.B."/>
            <person name="Gearin G."/>
            <person name="Goldberg J."/>
            <person name="Griggs A."/>
            <person name="Gujja S."/>
            <person name="Hansen M."/>
            <person name="Heiman D."/>
            <person name="Howarth C."/>
            <person name="Larimer J."/>
            <person name="Lui A."/>
            <person name="MacDonald P.J.P."/>
            <person name="McCowen C."/>
            <person name="Montmayeur A."/>
            <person name="Murphy C."/>
            <person name="Neiman D."/>
            <person name="Pearson M."/>
            <person name="Priest M."/>
            <person name="Roberts A."/>
            <person name="Saif S."/>
            <person name="Shea T."/>
            <person name="Sisk P."/>
            <person name="Stolte C."/>
            <person name="Sykes S."/>
            <person name="Wortman J."/>
            <person name="Nusbaum C."/>
            <person name="Birren B."/>
        </authorList>
    </citation>
    <scope>NUCLEOTIDE SEQUENCE [LARGE SCALE GENOMIC DNA]</scope>
    <source>
        <strain evidence="3 4">CL09T03C10</strain>
    </source>
</reference>
<proteinExistence type="predicted"/>
<evidence type="ECO:0000313" key="4">
    <source>
        <dbReference type="Proteomes" id="UP000007995"/>
    </source>
</evidence>
<sequence>MAKVQHKEYNQNDFLLFPPCIGEFVPENHPVRTVNAILDNIDISDIESTYKGGGTTSYNPRMLLKIVVYAYLTNVYSGRRMAALLEENVFFMWLSGMNKPNFRTINRFRSEKLTDGRFESIFHQVVDLLHDEGLISLDVQYIDGTKIESVANKYTFVWKGSVEKNKSKLLVKVDAILKEAEAVLEEENISDIHDEITKEDLKQRTDRILEKMNETEMSDKKLRKRIEKVKDESLPKLEQYDKQLETLGERNSYSKTDPDATFMHMKEDAMNNGQTKPGYNVQIATENQYIVNYGLYWRPTDYGTMIPFLKSFFDRWKI</sequence>
<organism evidence="3 4">
    <name type="scientific">Bacteroides finegoldii CL09T03C10</name>
    <dbReference type="NCBI Taxonomy" id="997888"/>
    <lineage>
        <taxon>Bacteria</taxon>
        <taxon>Pseudomonadati</taxon>
        <taxon>Bacteroidota</taxon>
        <taxon>Bacteroidia</taxon>
        <taxon>Bacteroidales</taxon>
        <taxon>Bacteroidaceae</taxon>
        <taxon>Bacteroides</taxon>
    </lineage>
</organism>
<keyword evidence="1" id="KW-0175">Coiled coil</keyword>
<dbReference type="AlphaFoldDB" id="K5DIZ0"/>
<dbReference type="EMBL" id="AGXW01000001">
    <property type="protein sequence ID" value="EKJ92908.1"/>
    <property type="molecule type" value="Genomic_DNA"/>
</dbReference>
<dbReference type="InterPro" id="IPR008490">
    <property type="entry name" value="Transposase_InsH_N"/>
</dbReference>
<feature type="coiled-coil region" evidence="1">
    <location>
        <begin position="198"/>
        <end position="232"/>
    </location>
</feature>
<dbReference type="HOGENOM" id="CLU_021293_0_0_10"/>
<dbReference type="RefSeq" id="WP_007758778.1">
    <property type="nucleotide sequence ID" value="NZ_AKBZ01000001.1"/>
</dbReference>
<gene>
    <name evidence="3" type="ORF">HMPREF1057_00206</name>
</gene>